<proteinExistence type="predicted"/>
<organism evidence="1 2">
    <name type="scientific">Dryococelus australis</name>
    <dbReference type="NCBI Taxonomy" id="614101"/>
    <lineage>
        <taxon>Eukaryota</taxon>
        <taxon>Metazoa</taxon>
        <taxon>Ecdysozoa</taxon>
        <taxon>Arthropoda</taxon>
        <taxon>Hexapoda</taxon>
        <taxon>Insecta</taxon>
        <taxon>Pterygota</taxon>
        <taxon>Neoptera</taxon>
        <taxon>Polyneoptera</taxon>
        <taxon>Phasmatodea</taxon>
        <taxon>Verophasmatodea</taxon>
        <taxon>Anareolatae</taxon>
        <taxon>Phasmatidae</taxon>
        <taxon>Eurycanthinae</taxon>
        <taxon>Dryococelus</taxon>
    </lineage>
</organism>
<sequence>MRPMVPAMWGTYFEISRSANLHGIVQYGSHLRKSGSDPAGDRTCSALVGGELSATAAKPLLCIRFVSYDTIRQKPDRLKYAPYDANSDGPAKKNIVPAQGDSMTVLKKYTTTCDKGTKQHMFTEIGLQHTLAAVNVRMPAIKQDLMESWAYTETTAYIKWERRRNEGAGEMGDPQENPPTNGIIRYDSDLRKSVACVSCHIMSHMCSIGDKFGDPLIREAAACLAEHIALQGICVDMHYHFGKAQSIPVARTADEHVEQHSTCLGWDQCVFDECNLRGGAHQVYVIHTKDNYMHQVDSVFIAEPHAMASLPSGDPPMAPVEPCMMLRGLGLKTG</sequence>
<comment type="caution">
    <text evidence="1">The sequence shown here is derived from an EMBL/GenBank/DDBJ whole genome shotgun (WGS) entry which is preliminary data.</text>
</comment>
<protein>
    <submittedName>
        <fullName evidence="1">Uncharacterized protein</fullName>
    </submittedName>
</protein>
<keyword evidence="2" id="KW-1185">Reference proteome</keyword>
<gene>
    <name evidence="1" type="ORF">PR048_013294</name>
</gene>
<reference evidence="1 2" key="1">
    <citation type="submission" date="2023-02" db="EMBL/GenBank/DDBJ databases">
        <title>LHISI_Scaffold_Assembly.</title>
        <authorList>
            <person name="Stuart O.P."/>
            <person name="Cleave R."/>
            <person name="Magrath M.J.L."/>
            <person name="Mikheyev A.S."/>
        </authorList>
    </citation>
    <scope>NUCLEOTIDE SEQUENCE [LARGE SCALE GENOMIC DNA]</scope>
    <source>
        <strain evidence="1">Daus_M_001</strain>
        <tissue evidence="1">Leg muscle</tissue>
    </source>
</reference>
<dbReference type="Proteomes" id="UP001159363">
    <property type="component" value="Chromosome X"/>
</dbReference>
<dbReference type="EMBL" id="JARBHB010000004">
    <property type="protein sequence ID" value="KAJ8887079.1"/>
    <property type="molecule type" value="Genomic_DNA"/>
</dbReference>
<name>A0ABQ9HSK6_9NEOP</name>
<accession>A0ABQ9HSK6</accession>
<evidence type="ECO:0000313" key="2">
    <source>
        <dbReference type="Proteomes" id="UP001159363"/>
    </source>
</evidence>
<evidence type="ECO:0000313" key="1">
    <source>
        <dbReference type="EMBL" id="KAJ8887079.1"/>
    </source>
</evidence>